<dbReference type="Gene3D" id="3.40.50.300">
    <property type="entry name" value="P-loop containing nucleotide triphosphate hydrolases"/>
    <property type="match status" value="1"/>
</dbReference>
<gene>
    <name evidence="3" type="primary">WBGene00114552</name>
</gene>
<accession>A0A8R1UHK0</accession>
<dbReference type="GO" id="GO:0012505">
    <property type="term" value="C:endomembrane system"/>
    <property type="evidence" value="ECO:0007669"/>
    <property type="project" value="UniProtKB-ARBA"/>
</dbReference>
<keyword evidence="4" id="KW-1185">Reference proteome</keyword>
<protein>
    <submittedName>
        <fullName evidence="3">Ooc-5</fullName>
    </submittedName>
</protein>
<reference evidence="4" key="1">
    <citation type="journal article" date="2008" name="Nat. Genet.">
        <title>The Pristionchus pacificus genome provides a unique perspective on nematode lifestyle and parasitism.</title>
        <authorList>
            <person name="Dieterich C."/>
            <person name="Clifton S.W."/>
            <person name="Schuster L.N."/>
            <person name="Chinwalla A."/>
            <person name="Delehaunty K."/>
            <person name="Dinkelacker I."/>
            <person name="Fulton L."/>
            <person name="Fulton R."/>
            <person name="Godfrey J."/>
            <person name="Minx P."/>
            <person name="Mitreva M."/>
            <person name="Roeseler W."/>
            <person name="Tian H."/>
            <person name="Witte H."/>
            <person name="Yang S.P."/>
            <person name="Wilson R.K."/>
            <person name="Sommer R.J."/>
        </authorList>
    </citation>
    <scope>NUCLEOTIDE SEQUENCE [LARGE SCALE GENOMIC DNA]</scope>
    <source>
        <strain evidence="4">PS312</strain>
    </source>
</reference>
<feature type="domain" description="Torsin-1A C-terminal" evidence="2">
    <location>
        <begin position="253"/>
        <end position="309"/>
    </location>
</feature>
<sequence>MGQRRMVHQLVLLGLLVHLVTADPLSLLIGGTVTVGGGVFYAFRDKIKCKLYECCEAPYVEPNFKKMADELKELVYGQHIVQETLIPALKSHFDRQPSKPLVLSFHGATGSGKNHVSRIIANNIYQKGLASQYVHHVVATAEFPDRTRMHEYQVDKLPEQLLSGIKPFLDYYDSVKGVDFRNAIFIFLSNAGGDAISKSAIVQRAAGQPRTKLRAGDLERTVSEHVFNTPGGLKMSELISNHLIDHFVPFLPLEREHVRNCIAYYMRDRDATAARDPALLDDVLGQLQFYPASDPAFSSSGCKRVQQKSDVALYQWRARRKEKADAAAAAAGLHAADAAAPDHDEI</sequence>
<evidence type="ECO:0000256" key="1">
    <source>
        <dbReference type="ARBA" id="ARBA00006235"/>
    </source>
</evidence>
<dbReference type="AlphaFoldDB" id="A0A2A6CF20"/>
<dbReference type="GO" id="GO:0016887">
    <property type="term" value="F:ATP hydrolysis activity"/>
    <property type="evidence" value="ECO:0007669"/>
    <property type="project" value="InterPro"/>
</dbReference>
<comment type="similarity">
    <text evidence="1">Belongs to the ClpA/ClpB family. Torsin subfamily.</text>
</comment>
<dbReference type="GO" id="GO:0005524">
    <property type="term" value="F:ATP binding"/>
    <property type="evidence" value="ECO:0007669"/>
    <property type="project" value="InterPro"/>
</dbReference>
<name>A0A2A6CF20_PRIPA</name>
<dbReference type="PANTHER" id="PTHR10760:SF2">
    <property type="entry name" value="LD13476P-RELATED"/>
    <property type="match status" value="1"/>
</dbReference>
<dbReference type="EnsemblMetazoa" id="PPA24998.1">
    <property type="protein sequence ID" value="PPA24998.1"/>
    <property type="gene ID" value="WBGene00114552"/>
</dbReference>
<organism evidence="3 4">
    <name type="scientific">Pristionchus pacificus</name>
    <name type="common">Parasitic nematode worm</name>
    <dbReference type="NCBI Taxonomy" id="54126"/>
    <lineage>
        <taxon>Eukaryota</taxon>
        <taxon>Metazoa</taxon>
        <taxon>Ecdysozoa</taxon>
        <taxon>Nematoda</taxon>
        <taxon>Chromadorea</taxon>
        <taxon>Rhabditida</taxon>
        <taxon>Rhabditina</taxon>
        <taxon>Diplogasteromorpha</taxon>
        <taxon>Diplogasteroidea</taxon>
        <taxon>Neodiplogasteridae</taxon>
        <taxon>Pristionchus</taxon>
    </lineage>
</organism>
<dbReference type="InterPro" id="IPR049337">
    <property type="entry name" value="TOR1A_C"/>
</dbReference>
<evidence type="ECO:0000259" key="2">
    <source>
        <dbReference type="Pfam" id="PF21376"/>
    </source>
</evidence>
<dbReference type="InterPro" id="IPR010448">
    <property type="entry name" value="Torsin"/>
</dbReference>
<dbReference type="GO" id="GO:0005737">
    <property type="term" value="C:cytoplasm"/>
    <property type="evidence" value="ECO:0007669"/>
    <property type="project" value="UniProtKB-ARBA"/>
</dbReference>
<dbReference type="PANTHER" id="PTHR10760">
    <property type="entry name" value="TORSIN"/>
    <property type="match status" value="1"/>
</dbReference>
<evidence type="ECO:0000313" key="4">
    <source>
        <dbReference type="Proteomes" id="UP000005239"/>
    </source>
</evidence>
<proteinExistence type="inferred from homology"/>
<dbReference type="OrthoDB" id="19623at2759"/>
<reference evidence="3" key="2">
    <citation type="submission" date="2022-06" db="UniProtKB">
        <authorList>
            <consortium name="EnsemblMetazoa"/>
        </authorList>
    </citation>
    <scope>IDENTIFICATION</scope>
    <source>
        <strain evidence="3">PS312</strain>
    </source>
</reference>
<dbReference type="GO" id="GO:0071218">
    <property type="term" value="P:cellular response to misfolded protein"/>
    <property type="evidence" value="ECO:0000318"/>
    <property type="project" value="GO_Central"/>
</dbReference>
<dbReference type="Pfam" id="PF21376">
    <property type="entry name" value="TOR1A_C"/>
    <property type="match status" value="1"/>
</dbReference>
<dbReference type="SUPFAM" id="SSF52540">
    <property type="entry name" value="P-loop containing nucleoside triphosphate hydrolases"/>
    <property type="match status" value="1"/>
</dbReference>
<dbReference type="Pfam" id="PF06309">
    <property type="entry name" value="Torsin"/>
    <property type="match status" value="1"/>
</dbReference>
<evidence type="ECO:0000313" key="3">
    <source>
        <dbReference type="EnsemblMetazoa" id="PPA24998.1"/>
    </source>
</evidence>
<dbReference type="Proteomes" id="UP000005239">
    <property type="component" value="Unassembled WGS sequence"/>
</dbReference>
<dbReference type="InterPro" id="IPR027417">
    <property type="entry name" value="P-loop_NTPase"/>
</dbReference>
<accession>A0A2A6CF20</accession>